<evidence type="ECO:0000256" key="3">
    <source>
        <dbReference type="ARBA" id="ARBA00022630"/>
    </source>
</evidence>
<keyword evidence="3" id="KW-0285">Flavoprotein</keyword>
<feature type="domain" description="Acyl-CoA dehydrogenase/oxidase C-terminal" evidence="6">
    <location>
        <begin position="196"/>
        <end position="314"/>
    </location>
</feature>
<dbReference type="InterPro" id="IPR013786">
    <property type="entry name" value="AcylCoA_DH/ox_N"/>
</dbReference>
<dbReference type="PANTHER" id="PTHR43292:SF4">
    <property type="entry name" value="ACYL-COA DEHYDROGENASE FADE34"/>
    <property type="match status" value="1"/>
</dbReference>
<name>A0ABV7IM99_9SPHN</name>
<dbReference type="InterPro" id="IPR052161">
    <property type="entry name" value="Mycobact_Acyl-CoA_DH"/>
</dbReference>
<feature type="domain" description="Acyl-CoA oxidase/dehydrogenase middle" evidence="7">
    <location>
        <begin position="469"/>
        <end position="547"/>
    </location>
</feature>
<dbReference type="Pfam" id="PF02770">
    <property type="entry name" value="Acyl-CoA_dh_M"/>
    <property type="match status" value="1"/>
</dbReference>
<dbReference type="InterPro" id="IPR046373">
    <property type="entry name" value="Acyl-CoA_Oxase/DH_mid-dom_sf"/>
</dbReference>
<evidence type="ECO:0000256" key="4">
    <source>
        <dbReference type="ARBA" id="ARBA00022827"/>
    </source>
</evidence>
<dbReference type="InterPro" id="IPR036250">
    <property type="entry name" value="AcylCo_DH-like_C"/>
</dbReference>
<reference evidence="10" key="1">
    <citation type="journal article" date="2019" name="Int. J. Syst. Evol. Microbiol.">
        <title>The Global Catalogue of Microorganisms (GCM) 10K type strain sequencing project: providing services to taxonomists for standard genome sequencing and annotation.</title>
        <authorList>
            <consortium name="The Broad Institute Genomics Platform"/>
            <consortium name="The Broad Institute Genome Sequencing Center for Infectious Disease"/>
            <person name="Wu L."/>
            <person name="Ma J."/>
        </authorList>
    </citation>
    <scope>NUCLEOTIDE SEQUENCE [LARGE SCALE GENOMIC DNA]</scope>
    <source>
        <strain evidence="10">KCTC 42984</strain>
    </source>
</reference>
<comment type="cofactor">
    <cofactor evidence="1">
        <name>FAD</name>
        <dbReference type="ChEBI" id="CHEBI:57692"/>
    </cofactor>
</comment>
<dbReference type="SUPFAM" id="SSF56645">
    <property type="entry name" value="Acyl-CoA dehydrogenase NM domain-like"/>
    <property type="match status" value="2"/>
</dbReference>
<comment type="caution">
    <text evidence="9">The sequence shown here is derived from an EMBL/GenBank/DDBJ whole genome shotgun (WGS) entry which is preliminary data.</text>
</comment>
<dbReference type="Pfam" id="PF02771">
    <property type="entry name" value="Acyl-CoA_dh_N"/>
    <property type="match status" value="2"/>
</dbReference>
<dbReference type="SUPFAM" id="SSF47203">
    <property type="entry name" value="Acyl-CoA dehydrogenase C-terminal domain-like"/>
    <property type="match status" value="2"/>
</dbReference>
<comment type="similarity">
    <text evidence="2">Belongs to the acyl-CoA dehydrogenase family.</text>
</comment>
<dbReference type="Gene3D" id="2.40.110.10">
    <property type="entry name" value="Butyryl-CoA Dehydrogenase, subunit A, domain 2"/>
    <property type="match status" value="1"/>
</dbReference>
<keyword evidence="5 9" id="KW-0560">Oxidoreductase</keyword>
<dbReference type="RefSeq" id="WP_379508102.1">
    <property type="nucleotide sequence ID" value="NZ_JBHRTQ010000001.1"/>
</dbReference>
<dbReference type="InterPro" id="IPR037069">
    <property type="entry name" value="AcylCoA_DH/ox_N_sf"/>
</dbReference>
<organism evidence="9 10">
    <name type="scientific">Novosphingobium bradum</name>
    <dbReference type="NCBI Taxonomy" id="1737444"/>
    <lineage>
        <taxon>Bacteria</taxon>
        <taxon>Pseudomonadati</taxon>
        <taxon>Pseudomonadota</taxon>
        <taxon>Alphaproteobacteria</taxon>
        <taxon>Sphingomonadales</taxon>
        <taxon>Sphingomonadaceae</taxon>
        <taxon>Novosphingobium</taxon>
    </lineage>
</organism>
<dbReference type="InterPro" id="IPR006091">
    <property type="entry name" value="Acyl-CoA_Oxase/DH_mid-dom"/>
</dbReference>
<evidence type="ECO:0000259" key="7">
    <source>
        <dbReference type="Pfam" id="PF02770"/>
    </source>
</evidence>
<evidence type="ECO:0000256" key="1">
    <source>
        <dbReference type="ARBA" id="ARBA00001974"/>
    </source>
</evidence>
<evidence type="ECO:0000259" key="6">
    <source>
        <dbReference type="Pfam" id="PF00441"/>
    </source>
</evidence>
<evidence type="ECO:0000256" key="5">
    <source>
        <dbReference type="ARBA" id="ARBA00023002"/>
    </source>
</evidence>
<dbReference type="GO" id="GO:0016491">
    <property type="term" value="F:oxidoreductase activity"/>
    <property type="evidence" value="ECO:0007669"/>
    <property type="project" value="UniProtKB-KW"/>
</dbReference>
<dbReference type="PANTHER" id="PTHR43292">
    <property type="entry name" value="ACYL-COA DEHYDROGENASE"/>
    <property type="match status" value="1"/>
</dbReference>
<evidence type="ECO:0000313" key="10">
    <source>
        <dbReference type="Proteomes" id="UP001595604"/>
    </source>
</evidence>
<feature type="domain" description="Acyl-CoA dehydrogenase/oxidase N-terminal" evidence="8">
    <location>
        <begin position="6"/>
        <end position="86"/>
    </location>
</feature>
<evidence type="ECO:0000313" key="9">
    <source>
        <dbReference type="EMBL" id="MFC3172705.1"/>
    </source>
</evidence>
<proteinExistence type="inferred from homology"/>
<protein>
    <submittedName>
        <fullName evidence="9">Acyl-CoA dehydrogenase</fullName>
        <ecNumber evidence="9">1.3.8.-</ecNumber>
    </submittedName>
</protein>
<dbReference type="Gene3D" id="1.20.140.10">
    <property type="entry name" value="Butyryl-CoA Dehydrogenase, subunit A, domain 3"/>
    <property type="match status" value="2"/>
</dbReference>
<keyword evidence="10" id="KW-1185">Reference proteome</keyword>
<sequence length="730" mass="77996">MNFEPTDDQKMIVETFARFLDEHSTTARVRAAMPTGFDRELWRGFADLGGLAMRVPESAGGLGLGLFDAVLVMQELGRTLGSGPFAEAIAASRVLAAAGEGELLGQVMAGEAVVVLALHDAAERPSQIVAGGAVADGVIVREGGKAWLVTPTEAERQGEPNLAGTPLAEIALTGANRRLLAAGTADEVLRAVEEWKLLIAAALGGLSAQALRLAGAYASERVQFGQLIGTYQGVSHPLADFYADNESGRYFIWKIIYDIANGVPDAAAEISLALWWMAKTATGAVARALHTFGGYGLTTEYDVHLFNLRAKAWPLVLGDPADLLHEGAARRYGGQAALLPDAGAVSIDFDLGEDAYALADEVRAAFAQILTPELRAKAHYSFDGHDRGVDKALAERGLLYPGWPKEMGGRGASPYAAGAAARVWEEIGWSAHAQSTSKMVGQIINLFGSDALKADALQKIIRGEAICSLGYSEPHAGSDAFAAKTRAVREGDGWRITGQKMFTSGANIADYVMLLTRTDPDLPKHKGLTMFLVPLNSEGITIQPVYTFQDERTNITYYDNVFVPDSHRLGEVNGGGKVTAAGLSFEHGGAGFLAPLLRLLAETEEFCRTTTRRGRPLIEDPLVQARLARVFCHGELVSMIGNLLSWASVEKKGGLVGSIGKLFSSEMFQADAADLIDLAAPESLFKRKGPIAYINQSYRHAQGTTIYGGTSEIHRSQVAERGLGLPRSRS</sequence>
<gene>
    <name evidence="9" type="ORF">ACFOD9_00420</name>
</gene>
<dbReference type="InterPro" id="IPR009075">
    <property type="entry name" value="AcylCo_DH/oxidase_C"/>
</dbReference>
<feature type="domain" description="Acyl-CoA dehydrogenase/oxidase N-terminal" evidence="8">
    <location>
        <begin position="354"/>
        <end position="464"/>
    </location>
</feature>
<dbReference type="Proteomes" id="UP001595604">
    <property type="component" value="Unassembled WGS sequence"/>
</dbReference>
<dbReference type="EC" id="1.3.8.-" evidence="9"/>
<dbReference type="Pfam" id="PF00441">
    <property type="entry name" value="Acyl-CoA_dh_1"/>
    <property type="match status" value="2"/>
</dbReference>
<dbReference type="InterPro" id="IPR009100">
    <property type="entry name" value="AcylCoA_DH/oxidase_NM_dom_sf"/>
</dbReference>
<dbReference type="Gene3D" id="1.10.540.10">
    <property type="entry name" value="Acyl-CoA dehydrogenase/oxidase, N-terminal domain"/>
    <property type="match status" value="2"/>
</dbReference>
<evidence type="ECO:0000256" key="2">
    <source>
        <dbReference type="ARBA" id="ARBA00009347"/>
    </source>
</evidence>
<dbReference type="EMBL" id="JBHRTQ010000001">
    <property type="protein sequence ID" value="MFC3172705.1"/>
    <property type="molecule type" value="Genomic_DNA"/>
</dbReference>
<feature type="domain" description="Acyl-CoA dehydrogenase/oxidase C-terminal" evidence="6">
    <location>
        <begin position="592"/>
        <end position="722"/>
    </location>
</feature>
<accession>A0ABV7IM99</accession>
<evidence type="ECO:0000259" key="8">
    <source>
        <dbReference type="Pfam" id="PF02771"/>
    </source>
</evidence>
<keyword evidence="4" id="KW-0274">FAD</keyword>